<feature type="compositionally biased region" description="Low complexity" evidence="2">
    <location>
        <begin position="128"/>
        <end position="149"/>
    </location>
</feature>
<accession>A0A6G1IN82</accession>
<feature type="compositionally biased region" description="Polar residues" evidence="2">
    <location>
        <begin position="295"/>
        <end position="311"/>
    </location>
</feature>
<feature type="non-terminal residue" evidence="4">
    <location>
        <position position="819"/>
    </location>
</feature>
<dbReference type="GO" id="GO:0000981">
    <property type="term" value="F:DNA-binding transcription factor activity, RNA polymerase II-specific"/>
    <property type="evidence" value="ECO:0007669"/>
    <property type="project" value="TreeGrafter"/>
</dbReference>
<evidence type="ECO:0000259" key="3">
    <source>
        <dbReference type="PROSITE" id="PS51526"/>
    </source>
</evidence>
<feature type="region of interest" description="Disordered" evidence="2">
    <location>
        <begin position="88"/>
        <end position="169"/>
    </location>
</feature>
<sequence length="819" mass="90811">MANAQRRSRSVSTRGNRPASSASTASAQSLEHFQQLSAQQSQHAASHPQPHHYHQQQFPAQYPPLQPALLQAAQHVSQQENVPQDHPIHQLIGFDPNNGSINPSPVSASTSYGNGLHGLPLQSLDPNTQQPQQQTQHYTASATPSAASAETEEKKKKGGGAGNATNDKELREMLKRNDGRRLNDVAAEVIATDRTSRAEKSKQLFAMLWLKGTCRKSSSSVPRNRVYTKYAERCSTERVIPLNPASFGKLVRVIFPSIMTRRLGVRGESKYHYVELELINDVGDVEFVDDASRPGTGSASRQSLNRQTSTGPKIDFNSLPRLAADTAAFPPQNQSFEADSGYYAANSSRGRLFADITNPQFTPANSRTAPAYEYDLRFPSKELLNAQDSLDIVLPDIGPHTPQKTDPDSVEALVALYRTHVTSLVDSVRYCKEKQFFRLYGSFHGTLTQPVQRLFAMPEVAPWIQKCDYMMYQKMIRNVSQLTLQVAPAPVLKFLDNITKLLRPHIEKCFQQQPTHVLEAKLEPAVVFTHLLRQMVRVNSTAHAAAVMLTVDDNRDRMWADYQAYVNVKRVIENELPQSCAHEEVFNILSSEIRGMFLPLKAETWLPDGTFYQVPTPDPYVDPMQETVIDRIAAFLTRLPSRFPGASARTILHTLNAVSSGVVREITVENGPSFQGWWLTKVFIDEMAQWLASLGGFLSYNPATGRLTDSPRLMGDPMNNGLGNVGSGSNNDSRFSSIGTEMGPDQSFLGNGDVSMQEGDSAAQDISSRRYPRDSMSFDLGLDFNNSQHEPTQDDSGIFLEDGLDAKFAAEIRTQLPAS</sequence>
<feature type="region of interest" description="Disordered" evidence="2">
    <location>
        <begin position="290"/>
        <end position="317"/>
    </location>
</feature>
<keyword evidence="5" id="KW-1185">Reference proteome</keyword>
<dbReference type="InterPro" id="IPR003150">
    <property type="entry name" value="DNA-bd_RFX"/>
</dbReference>
<feature type="region of interest" description="Disordered" evidence="2">
    <location>
        <begin position="719"/>
        <end position="770"/>
    </location>
</feature>
<feature type="compositionally biased region" description="Low complexity" evidence="2">
    <location>
        <begin position="719"/>
        <end position="733"/>
    </location>
</feature>
<dbReference type="InterPro" id="IPR039779">
    <property type="entry name" value="RFX-like"/>
</dbReference>
<protein>
    <recommendedName>
        <fullName evidence="3">RFX-type winged-helix domain-containing protein</fullName>
    </recommendedName>
</protein>
<dbReference type="PANTHER" id="PTHR12619:SF5">
    <property type="entry name" value="TRANSCRIPTION FACTOR RFX4"/>
    <property type="match status" value="1"/>
</dbReference>
<keyword evidence="1" id="KW-0238">DNA-binding</keyword>
<dbReference type="PROSITE" id="PS51526">
    <property type="entry name" value="RFX_DBD"/>
    <property type="match status" value="1"/>
</dbReference>
<feature type="compositionally biased region" description="Low complexity" evidence="2">
    <location>
        <begin position="19"/>
        <end position="48"/>
    </location>
</feature>
<evidence type="ECO:0000313" key="4">
    <source>
        <dbReference type="EMBL" id="KAF2679605.1"/>
    </source>
</evidence>
<dbReference type="InterPro" id="IPR057321">
    <property type="entry name" value="RFX1-4/6/8-like_BCD"/>
</dbReference>
<gene>
    <name evidence="4" type="ORF">K458DRAFT_346573</name>
</gene>
<evidence type="ECO:0000256" key="1">
    <source>
        <dbReference type="ARBA" id="ARBA00023125"/>
    </source>
</evidence>
<name>A0A6G1IN82_9PLEO</name>
<feature type="region of interest" description="Disordered" evidence="2">
    <location>
        <begin position="779"/>
        <end position="798"/>
    </location>
</feature>
<dbReference type="SUPFAM" id="SSF46785">
    <property type="entry name" value="Winged helix' DNA-binding domain"/>
    <property type="match status" value="1"/>
</dbReference>
<feature type="compositionally biased region" description="Polar residues" evidence="2">
    <location>
        <begin position="97"/>
        <end position="113"/>
    </location>
</feature>
<evidence type="ECO:0000256" key="2">
    <source>
        <dbReference type="SAM" id="MobiDB-lite"/>
    </source>
</evidence>
<dbReference type="Pfam" id="PF25340">
    <property type="entry name" value="BCD_RFX"/>
    <property type="match status" value="1"/>
</dbReference>
<dbReference type="Proteomes" id="UP000799291">
    <property type="component" value="Unassembled WGS sequence"/>
</dbReference>
<evidence type="ECO:0000313" key="5">
    <source>
        <dbReference type="Proteomes" id="UP000799291"/>
    </source>
</evidence>
<dbReference type="FunFam" id="1.10.10.10:FF:000119">
    <property type="entry name" value="DNA damage and replication checkpoint protein"/>
    <property type="match status" value="1"/>
</dbReference>
<dbReference type="Pfam" id="PF02257">
    <property type="entry name" value="RFX_DNA_binding"/>
    <property type="match status" value="1"/>
</dbReference>
<dbReference type="Gene3D" id="1.10.10.10">
    <property type="entry name" value="Winged helix-like DNA-binding domain superfamily/Winged helix DNA-binding domain"/>
    <property type="match status" value="1"/>
</dbReference>
<feature type="domain" description="RFX-type winged-helix" evidence="3">
    <location>
        <begin position="206"/>
        <end position="289"/>
    </location>
</feature>
<reference evidence="4" key="1">
    <citation type="journal article" date="2020" name="Stud. Mycol.">
        <title>101 Dothideomycetes genomes: a test case for predicting lifestyles and emergence of pathogens.</title>
        <authorList>
            <person name="Haridas S."/>
            <person name="Albert R."/>
            <person name="Binder M."/>
            <person name="Bloem J."/>
            <person name="Labutti K."/>
            <person name="Salamov A."/>
            <person name="Andreopoulos B."/>
            <person name="Baker S."/>
            <person name="Barry K."/>
            <person name="Bills G."/>
            <person name="Bluhm B."/>
            <person name="Cannon C."/>
            <person name="Castanera R."/>
            <person name="Culley D."/>
            <person name="Daum C."/>
            <person name="Ezra D."/>
            <person name="Gonzalez J."/>
            <person name="Henrissat B."/>
            <person name="Kuo A."/>
            <person name="Liang C."/>
            <person name="Lipzen A."/>
            <person name="Lutzoni F."/>
            <person name="Magnuson J."/>
            <person name="Mondo S."/>
            <person name="Nolan M."/>
            <person name="Ohm R."/>
            <person name="Pangilinan J."/>
            <person name="Park H.-J."/>
            <person name="Ramirez L."/>
            <person name="Alfaro M."/>
            <person name="Sun H."/>
            <person name="Tritt A."/>
            <person name="Yoshinaga Y."/>
            <person name="Zwiers L.-H."/>
            <person name="Turgeon B."/>
            <person name="Goodwin S."/>
            <person name="Spatafora J."/>
            <person name="Crous P."/>
            <person name="Grigoriev I."/>
        </authorList>
    </citation>
    <scope>NUCLEOTIDE SEQUENCE</scope>
    <source>
        <strain evidence="4">CBS 122367</strain>
    </source>
</reference>
<dbReference type="AlphaFoldDB" id="A0A6G1IN82"/>
<proteinExistence type="predicted"/>
<feature type="region of interest" description="Disordered" evidence="2">
    <location>
        <begin position="1"/>
        <end position="57"/>
    </location>
</feature>
<dbReference type="GO" id="GO:0000978">
    <property type="term" value="F:RNA polymerase II cis-regulatory region sequence-specific DNA binding"/>
    <property type="evidence" value="ECO:0007669"/>
    <property type="project" value="TreeGrafter"/>
</dbReference>
<dbReference type="EMBL" id="MU005602">
    <property type="protein sequence ID" value="KAF2679605.1"/>
    <property type="molecule type" value="Genomic_DNA"/>
</dbReference>
<organism evidence="4 5">
    <name type="scientific">Lentithecium fluviatile CBS 122367</name>
    <dbReference type="NCBI Taxonomy" id="1168545"/>
    <lineage>
        <taxon>Eukaryota</taxon>
        <taxon>Fungi</taxon>
        <taxon>Dikarya</taxon>
        <taxon>Ascomycota</taxon>
        <taxon>Pezizomycotina</taxon>
        <taxon>Dothideomycetes</taxon>
        <taxon>Pleosporomycetidae</taxon>
        <taxon>Pleosporales</taxon>
        <taxon>Massarineae</taxon>
        <taxon>Lentitheciaceae</taxon>
        <taxon>Lentithecium</taxon>
    </lineage>
</organism>
<dbReference type="PANTHER" id="PTHR12619">
    <property type="entry name" value="RFX TRANSCRIPTION FACTOR FAMILY"/>
    <property type="match status" value="1"/>
</dbReference>
<dbReference type="InterPro" id="IPR036390">
    <property type="entry name" value="WH_DNA-bd_sf"/>
</dbReference>
<dbReference type="OrthoDB" id="10056949at2759"/>
<dbReference type="InterPro" id="IPR036388">
    <property type="entry name" value="WH-like_DNA-bd_sf"/>
</dbReference>